<keyword evidence="9 12" id="KW-0472">Membrane</keyword>
<dbReference type="GO" id="GO:0005743">
    <property type="term" value="C:mitochondrial inner membrane"/>
    <property type="evidence" value="ECO:0007669"/>
    <property type="project" value="UniProtKB-SubCell"/>
</dbReference>
<protein>
    <recommendedName>
        <fullName evidence="3 12">Cytochrome b-c1 complex subunit 7</fullName>
    </recommendedName>
</protein>
<evidence type="ECO:0000256" key="2">
    <source>
        <dbReference type="ARBA" id="ARBA00008554"/>
    </source>
</evidence>
<dbReference type="FunFam" id="1.10.1090.10:FF:000001">
    <property type="entry name" value="Cytochrome b-c1 complex subunit 7"/>
    <property type="match status" value="1"/>
</dbReference>
<dbReference type="InterPro" id="IPR003197">
    <property type="entry name" value="QCR7"/>
</dbReference>
<evidence type="ECO:0000256" key="7">
    <source>
        <dbReference type="ARBA" id="ARBA00022982"/>
    </source>
</evidence>
<evidence type="ECO:0000256" key="10">
    <source>
        <dbReference type="ARBA" id="ARBA00038521"/>
    </source>
</evidence>
<evidence type="ECO:0000256" key="8">
    <source>
        <dbReference type="ARBA" id="ARBA00023128"/>
    </source>
</evidence>
<evidence type="ECO:0000313" key="13">
    <source>
        <dbReference type="EMBL" id="JAI54741.1"/>
    </source>
</evidence>
<dbReference type="GO" id="GO:0045275">
    <property type="term" value="C:respiratory chain complex III"/>
    <property type="evidence" value="ECO:0007669"/>
    <property type="project" value="InterPro"/>
</dbReference>
<dbReference type="EMBL" id="GDKW01001854">
    <property type="protein sequence ID" value="JAI54741.1"/>
    <property type="molecule type" value="mRNA"/>
</dbReference>
<name>A0A0P4VS46_9HEMI</name>
<evidence type="ECO:0000256" key="5">
    <source>
        <dbReference type="ARBA" id="ARBA00022660"/>
    </source>
</evidence>
<dbReference type="PANTHER" id="PTHR12022">
    <property type="entry name" value="UBIQUINOL-CYTOCHROME C REDUCTASE COMPLEX 14 KD PROTEIN"/>
    <property type="match status" value="1"/>
</dbReference>
<dbReference type="Gene3D" id="1.10.1090.10">
    <property type="entry name" value="Cytochrome b-c1 complex subunit 7"/>
    <property type="match status" value="1"/>
</dbReference>
<evidence type="ECO:0000256" key="9">
    <source>
        <dbReference type="ARBA" id="ARBA00023136"/>
    </source>
</evidence>
<keyword evidence="8 12" id="KW-0496">Mitochondrion</keyword>
<evidence type="ECO:0000256" key="3">
    <source>
        <dbReference type="ARBA" id="ARBA00016323"/>
    </source>
</evidence>
<evidence type="ECO:0000256" key="11">
    <source>
        <dbReference type="ARBA" id="ARBA00046393"/>
    </source>
</evidence>
<dbReference type="PIRSF" id="PIRSF000022">
    <property type="entry name" value="Bc1_14K"/>
    <property type="match status" value="1"/>
</dbReference>
<dbReference type="GO" id="GO:0006122">
    <property type="term" value="P:mitochondrial electron transport, ubiquinol to cytochrome c"/>
    <property type="evidence" value="ECO:0007669"/>
    <property type="project" value="InterPro"/>
</dbReference>
<comment type="subcellular location">
    <subcellularLocation>
        <location evidence="1">Mitochondrion inner membrane</location>
        <topology evidence="1">Peripheral membrane protein</topology>
        <orientation evidence="1">Matrix side</orientation>
    </subcellularLocation>
</comment>
<comment type="similarity">
    <text evidence="2 12">Belongs to the UQCRB/QCR7 family.</text>
</comment>
<sequence length="112" mass="13515">MASRAVASKVPSWLEPLKKWAYNASGFNRYGLLHDDCLYEYDDVKEAIRRLPPDVLHARNFRIIRAMQLEIQHDVLPKEQWTKFEDDVRYLEPYLEEVRKEIAEKQEWEKNH</sequence>
<keyword evidence="4 12" id="KW-0813">Transport</keyword>
<comment type="subunit">
    <text evidence="10">Component of the ubiquinol-cytochrome c oxidoreductase (cytochrome b-c1 complex, complex III, CIII), a multisubunit enzyme composed of 3 respiratory subunits cytochrome b, cytochrome c1 and Rieske protein, 2 core protein subunits, and additional low-molecular weight protein subunits. The complex exists as an obligatory dimer and forms supercomplexes (SCs) in the inner mitochondrial membrane with cytochrome c oxidase (complex IV, CIV).</text>
</comment>
<dbReference type="SUPFAM" id="SSF81524">
    <property type="entry name" value="14 kDa protein of cytochrome bc1 complex (Ubiquinol-cytochrome c reductase)"/>
    <property type="match status" value="1"/>
</dbReference>
<keyword evidence="5 12" id="KW-0679">Respiratory chain</keyword>
<evidence type="ECO:0000256" key="6">
    <source>
        <dbReference type="ARBA" id="ARBA00022792"/>
    </source>
</evidence>
<organism evidence="13">
    <name type="scientific">Rhodnius neglectus</name>
    <dbReference type="NCBI Taxonomy" id="72488"/>
    <lineage>
        <taxon>Eukaryota</taxon>
        <taxon>Metazoa</taxon>
        <taxon>Ecdysozoa</taxon>
        <taxon>Arthropoda</taxon>
        <taxon>Hexapoda</taxon>
        <taxon>Insecta</taxon>
        <taxon>Pterygota</taxon>
        <taxon>Neoptera</taxon>
        <taxon>Paraneoptera</taxon>
        <taxon>Hemiptera</taxon>
        <taxon>Heteroptera</taxon>
        <taxon>Panheteroptera</taxon>
        <taxon>Cimicomorpha</taxon>
        <taxon>Reduviidae</taxon>
        <taxon>Triatominae</taxon>
        <taxon>Rhodnius</taxon>
    </lineage>
</organism>
<proteinExistence type="evidence at transcript level"/>
<evidence type="ECO:0000256" key="4">
    <source>
        <dbReference type="ARBA" id="ARBA00022448"/>
    </source>
</evidence>
<dbReference type="Pfam" id="PF02271">
    <property type="entry name" value="UCR_14kD"/>
    <property type="match status" value="1"/>
</dbReference>
<comment type="subunit">
    <text evidence="11">Component of the ubiquinol-cytochrome c oxidoreductase (cytochrome b-c1 complex, complex III, CIII), a multisubunit enzyme composed of 11 subunits. The complex is composed of 3 respiratory subunits cytochrome b, cytochrome c1 and Rieske protein UQCRFS1, 2 core protein subunits UQCRC1/QCR1 and UQCRC2/QCR2, and 6 low-molecular weight protein subunits UQCRH/QCR6, UQCRB/QCR7, UQCRQ/QCR8, UQCR10/QCR9, UQCR11/QCR10 and subunit 9, the cleavage product of Rieske protein UQCRFS1. The complex exists as an obligatory dimer and forms supercomplexes (SCs) in the inner mitochondrial membrane with NADH-ubiquinone oxidoreductase (complex I, CI) and cytochrome c oxidase (complex IV, CIV), resulting in different assemblies (supercomplex SCI(1)III(2)IV(1) and megacomplex MCI(2)III(2)IV(2)).</text>
</comment>
<keyword evidence="7 12" id="KW-0249">Electron transport</keyword>
<evidence type="ECO:0000256" key="1">
    <source>
        <dbReference type="ARBA" id="ARBA00004443"/>
    </source>
</evidence>
<accession>A0A0P4VS46</accession>
<reference evidence="13" key="1">
    <citation type="journal article" date="2016" name="PLoS Negl. Trop. Dis.">
        <title>A Deep Insight into the Sialome of Rhodnius neglectus, a Vector of Chagas Disease.</title>
        <authorList>
            <person name="Santiago P.B."/>
            <person name="Assumpcao T.C."/>
            <person name="Araujo C.N."/>
            <person name="Bastos I.M."/>
            <person name="Neves D."/>
            <person name="Silva I.G."/>
            <person name="Charneau S."/>
            <person name="Queiroz R.M."/>
            <person name="Raiol T."/>
            <person name="Oliveira J.V."/>
            <person name="Sousa M.V."/>
            <person name="Calvo E."/>
            <person name="Ribeiro J.M."/>
            <person name="Santana J.M."/>
        </authorList>
    </citation>
    <scope>NUCLEOTIDE SEQUENCE</scope>
    <source>
        <tissue evidence="13">Salivary glands</tissue>
    </source>
</reference>
<evidence type="ECO:0000256" key="12">
    <source>
        <dbReference type="PIRNR" id="PIRNR000022"/>
    </source>
</evidence>
<dbReference type="PANTHER" id="PTHR12022:SF0">
    <property type="entry name" value="CYTOCHROME B-C1 COMPLEX SUBUNIT 7"/>
    <property type="match status" value="1"/>
</dbReference>
<dbReference type="AlphaFoldDB" id="A0A0P4VS46"/>
<dbReference type="InterPro" id="IPR036544">
    <property type="entry name" value="QCR7_sf"/>
</dbReference>
<comment type="function">
    <text evidence="12">Component of the ubiquinol-cytochrome c oxidoreductase, a multisubunit transmembrane complex that is part of the mitochondrial electron transport chain which drives oxidative phosphorylation.</text>
</comment>
<keyword evidence="6 12" id="KW-0999">Mitochondrion inner membrane</keyword>